<dbReference type="RefSeq" id="WP_209704126.1">
    <property type="nucleotide sequence ID" value="NZ_JAFIDA010000001.1"/>
</dbReference>
<sequence length="229" mass="25033">MPAAILARSKVGQVKFHRSSSGFMILSQWARSQSLLSYLHAWLFPTTMALAYVISLPIALLFWASRLPLGALRKWAVASGKSRPTLRNLLKDMMRAWVFSTFRFLKAARKAIAPNNKAWKEVRIPGSLVDQLLSIKMFVLVYLGGLVLVFVLMIPSLSVSLGYMQGPSGAVMRAAIGFNALFIVSIFTVSAVATVSLAALLRSLGVVLFPIDLRECLAAASESACVMIR</sequence>
<proteinExistence type="predicted"/>
<gene>
    <name evidence="2" type="ORF">JOF28_000272</name>
</gene>
<dbReference type="Proteomes" id="UP000675163">
    <property type="component" value="Unassembled WGS sequence"/>
</dbReference>
<keyword evidence="3" id="KW-1185">Reference proteome</keyword>
<reference evidence="2" key="1">
    <citation type="submission" date="2021-02" db="EMBL/GenBank/DDBJ databases">
        <title>Sequencing the genomes of 1000 actinobacteria strains.</title>
        <authorList>
            <person name="Klenk H.-P."/>
        </authorList>
    </citation>
    <scope>NUCLEOTIDE SEQUENCE</scope>
    <source>
        <strain evidence="2">DSM 22850</strain>
    </source>
</reference>
<name>A0A940PRS0_9MICO</name>
<dbReference type="EMBL" id="JAFIDA010000001">
    <property type="protein sequence ID" value="MBP1325040.1"/>
    <property type="molecule type" value="Genomic_DNA"/>
</dbReference>
<comment type="caution">
    <text evidence="2">The sequence shown here is derived from an EMBL/GenBank/DDBJ whole genome shotgun (WGS) entry which is preliminary data.</text>
</comment>
<organism evidence="2 3">
    <name type="scientific">Leucobacter exalbidus</name>
    <dbReference type="NCBI Taxonomy" id="662960"/>
    <lineage>
        <taxon>Bacteria</taxon>
        <taxon>Bacillati</taxon>
        <taxon>Actinomycetota</taxon>
        <taxon>Actinomycetes</taxon>
        <taxon>Micrococcales</taxon>
        <taxon>Microbacteriaceae</taxon>
        <taxon>Leucobacter</taxon>
    </lineage>
</organism>
<accession>A0A940PRS0</accession>
<protein>
    <submittedName>
        <fullName evidence="2">Uncharacterized protein</fullName>
    </submittedName>
</protein>
<keyword evidence="1" id="KW-0812">Transmembrane</keyword>
<keyword evidence="1" id="KW-0472">Membrane</keyword>
<evidence type="ECO:0000256" key="1">
    <source>
        <dbReference type="SAM" id="Phobius"/>
    </source>
</evidence>
<evidence type="ECO:0000313" key="2">
    <source>
        <dbReference type="EMBL" id="MBP1325040.1"/>
    </source>
</evidence>
<evidence type="ECO:0000313" key="3">
    <source>
        <dbReference type="Proteomes" id="UP000675163"/>
    </source>
</evidence>
<feature type="transmembrane region" description="Helical" evidence="1">
    <location>
        <begin position="139"/>
        <end position="164"/>
    </location>
</feature>
<feature type="transmembrane region" description="Helical" evidence="1">
    <location>
        <begin position="176"/>
        <end position="201"/>
    </location>
</feature>
<feature type="transmembrane region" description="Helical" evidence="1">
    <location>
        <begin position="42"/>
        <end position="64"/>
    </location>
</feature>
<dbReference type="AlphaFoldDB" id="A0A940PRS0"/>
<keyword evidence="1" id="KW-1133">Transmembrane helix</keyword>